<dbReference type="Pfam" id="PF23465">
    <property type="entry name" value="DUF7131"/>
    <property type="match status" value="1"/>
</dbReference>
<name>A0A9P8KDA1_AURME</name>
<dbReference type="InterPro" id="IPR004177">
    <property type="entry name" value="DDHD_dom"/>
</dbReference>
<evidence type="ECO:0000259" key="2">
    <source>
        <dbReference type="PROSITE" id="PS51043"/>
    </source>
</evidence>
<feature type="compositionally biased region" description="Low complexity" evidence="1">
    <location>
        <begin position="276"/>
        <end position="288"/>
    </location>
</feature>
<dbReference type="PANTHER" id="PTHR23509:SF10">
    <property type="entry name" value="LD21067P"/>
    <property type="match status" value="1"/>
</dbReference>
<feature type="compositionally biased region" description="Polar residues" evidence="1">
    <location>
        <begin position="437"/>
        <end position="446"/>
    </location>
</feature>
<reference evidence="3" key="1">
    <citation type="journal article" date="2021" name="J Fungi (Basel)">
        <title>Virulence traits and population genomics of the black yeast Aureobasidium melanogenum.</title>
        <authorList>
            <person name="Cernosa A."/>
            <person name="Sun X."/>
            <person name="Gostincar C."/>
            <person name="Fang C."/>
            <person name="Gunde-Cimerman N."/>
            <person name="Song Z."/>
        </authorList>
    </citation>
    <scope>NUCLEOTIDE SEQUENCE</scope>
    <source>
        <strain evidence="3">EXF-8016</strain>
    </source>
</reference>
<gene>
    <name evidence="3" type="ORF">KCV03_g419</name>
</gene>
<feature type="region of interest" description="Disordered" evidence="1">
    <location>
        <begin position="378"/>
        <end position="478"/>
    </location>
</feature>
<dbReference type="EMBL" id="JAHFYH010000001">
    <property type="protein sequence ID" value="KAH0238028.1"/>
    <property type="molecule type" value="Genomic_DNA"/>
</dbReference>
<feature type="compositionally biased region" description="Low complexity" evidence="1">
    <location>
        <begin position="14"/>
        <end position="23"/>
    </location>
</feature>
<dbReference type="AlphaFoldDB" id="A0A9P8KDA1"/>
<dbReference type="PROSITE" id="PS51043">
    <property type="entry name" value="DDHD"/>
    <property type="match status" value="1"/>
</dbReference>
<dbReference type="Pfam" id="PF02862">
    <property type="entry name" value="DDHD"/>
    <property type="match status" value="1"/>
</dbReference>
<feature type="region of interest" description="Disordered" evidence="1">
    <location>
        <begin position="267"/>
        <end position="312"/>
    </location>
</feature>
<feature type="compositionally biased region" description="Basic and acidic residues" evidence="1">
    <location>
        <begin position="378"/>
        <end position="388"/>
    </location>
</feature>
<evidence type="ECO:0000313" key="4">
    <source>
        <dbReference type="Proteomes" id="UP000767238"/>
    </source>
</evidence>
<evidence type="ECO:0000256" key="1">
    <source>
        <dbReference type="SAM" id="MobiDB-lite"/>
    </source>
</evidence>
<feature type="compositionally biased region" description="Basic and acidic residues" evidence="1">
    <location>
        <begin position="451"/>
        <end position="478"/>
    </location>
</feature>
<dbReference type="InterPro" id="IPR057826">
    <property type="entry name" value="WWE_C20G8.02"/>
</dbReference>
<feature type="non-terminal residue" evidence="3">
    <location>
        <position position="1169"/>
    </location>
</feature>
<dbReference type="SMART" id="SM01127">
    <property type="entry name" value="DDHD"/>
    <property type="match status" value="1"/>
</dbReference>
<dbReference type="GO" id="GO:0005737">
    <property type="term" value="C:cytoplasm"/>
    <property type="evidence" value="ECO:0007669"/>
    <property type="project" value="TreeGrafter"/>
</dbReference>
<feature type="non-terminal residue" evidence="3">
    <location>
        <position position="1"/>
    </location>
</feature>
<feature type="domain" description="DDHD" evidence="2">
    <location>
        <begin position="683"/>
        <end position="1007"/>
    </location>
</feature>
<feature type="compositionally biased region" description="Polar residues" evidence="1">
    <location>
        <begin position="41"/>
        <end position="51"/>
    </location>
</feature>
<dbReference type="Pfam" id="PF23463">
    <property type="entry name" value="WWE_2"/>
    <property type="match status" value="1"/>
</dbReference>
<organism evidence="3 4">
    <name type="scientific">Aureobasidium melanogenum</name>
    <name type="common">Aureobasidium pullulans var. melanogenum</name>
    <dbReference type="NCBI Taxonomy" id="46634"/>
    <lineage>
        <taxon>Eukaryota</taxon>
        <taxon>Fungi</taxon>
        <taxon>Dikarya</taxon>
        <taxon>Ascomycota</taxon>
        <taxon>Pezizomycotina</taxon>
        <taxon>Dothideomycetes</taxon>
        <taxon>Dothideomycetidae</taxon>
        <taxon>Dothideales</taxon>
        <taxon>Saccotheciaceae</taxon>
        <taxon>Aureobasidium</taxon>
    </lineage>
</organism>
<comment type="caution">
    <text evidence="3">The sequence shown here is derived from an EMBL/GenBank/DDBJ whole genome shotgun (WGS) entry which is preliminary data.</text>
</comment>
<feature type="compositionally biased region" description="Basic and acidic residues" evidence="1">
    <location>
        <begin position="302"/>
        <end position="312"/>
    </location>
</feature>
<reference evidence="3" key="2">
    <citation type="submission" date="2021-08" db="EMBL/GenBank/DDBJ databases">
        <authorList>
            <person name="Gostincar C."/>
            <person name="Sun X."/>
            <person name="Song Z."/>
            <person name="Gunde-Cimerman N."/>
        </authorList>
    </citation>
    <scope>NUCLEOTIDE SEQUENCE</scope>
    <source>
        <strain evidence="3">EXF-8016</strain>
    </source>
</reference>
<dbReference type="InterPro" id="IPR055555">
    <property type="entry name" value="PA-PLA1_DUF7131"/>
</dbReference>
<accession>A0A9P8KDA1</accession>
<dbReference type="GO" id="GO:0046872">
    <property type="term" value="F:metal ion binding"/>
    <property type="evidence" value="ECO:0007669"/>
    <property type="project" value="InterPro"/>
</dbReference>
<proteinExistence type="predicted"/>
<evidence type="ECO:0000313" key="3">
    <source>
        <dbReference type="EMBL" id="KAH0238028.1"/>
    </source>
</evidence>
<dbReference type="Proteomes" id="UP000767238">
    <property type="component" value="Unassembled WGS sequence"/>
</dbReference>
<dbReference type="PANTHER" id="PTHR23509">
    <property type="entry name" value="PA-PL1 PHOSPHOLIPASE FAMILY"/>
    <property type="match status" value="1"/>
</dbReference>
<dbReference type="InterPro" id="IPR058055">
    <property type="entry name" value="PA-PLA1"/>
</dbReference>
<feature type="region of interest" description="Disordered" evidence="1">
    <location>
        <begin position="1"/>
        <end position="99"/>
    </location>
</feature>
<dbReference type="GO" id="GO:0004620">
    <property type="term" value="F:phospholipase activity"/>
    <property type="evidence" value="ECO:0007669"/>
    <property type="project" value="TreeGrafter"/>
</dbReference>
<protein>
    <submittedName>
        <fullName evidence="3">DDHD-domain-containing protein</fullName>
    </submittedName>
</protein>
<sequence>LINRVRAQLAYPPTATSTSRSSSHNPVWPKDPTPAPRAEGSNMSTPDNQSYLAAGINRLSPWGPRSPVTKPQDTSDQSSGDIGLRRQRGGDHKVSHRHRLSLKRYPRDCPPLRVQWFFAVDVPKRKPVYSDKPLGKVEGVEAPKVVPKKYAPFSQKDSRAIERAFHRISKEDDAADRRELENLEDTLDTKGPGLDSHHGFAKVPVNEDYLFDVDVLNRELAPAYWLGPVYEVRRGTWFYQEGTVQKPCDENLAAQLEEQYLRATPWKWKKQDPTPARSASQSRSASSSPLTSKGSLPNLRDQNTKNAEDAESAHRVQTYRLFGPHSNSVVTYQDTTTAWILTDDFISRMSSGVYRRFAGGAHYAGIKVTRGYVLQAKKPEEKEPKAGSDPKSATVDVSSQEHGNAKGKALVPSEGSKSDSLHAEVASPESEKHRLTLEQQMSSLVNAGQEDPQKQEEEVRKRDEKEIQDDYRDREGEQQDREIEHLLLVTHGIGQRLGLRMESVNFVGDVNTLRKTLKAVYSESADLQALNSEVNSLPKNCRIQVLPINWRHKLDFPNRALKHNRKEHDLAFGGFGEEEDYPNLDNISVEGVPAVRNLITDLALDILLYQSPAYKDAIASIVLEECNRIYKLFCERNPSFKGKVSLVGHSLGSAIMFDILCLQERHESQQKLSGKAARNPMKLDFEVEDFYALGSPIGLFQMLKGRTISARDVGQGHMDSKSAAFLGSTSSSSDNLTGMGTQNSDLPVSSPKCRQVFNIFHPTDPISYRIEPLISPAMSSLKPQPLPYTKRGIFSTATGQGLTGIGARVGQSVSGLWSSFSSGIASSLLNRSLGFTAEDAGKLGGPAGSSQSRTPLSLGAGTNVAGGTVPVAPATNTKIDKVEGDTTDKLVGDAQRAGEIGERPPTLIDAELETLYAGFQNTRKSAQIDVDHDMAESERAEAEERGRKLKKEEAKVRALNSNGRVDYSIQECESLHDFAASVQTENARLLVGTPEQGTPIQAVGTRATAITKRLHGYFQRLLREDQTACHQWGLGNAVSHPWIFWQVDDCRYVAFAAKLKESAADSVLGICVAFGDLIFNCIQKKLYIPVEVAATVESYIVRDSLSVLSCCCAGRASAHGYILVIRVVDLKDQGILTLCTRHIDDKISKVMVVSPDLHEKRAGTTDVSE</sequence>
<feature type="compositionally biased region" description="Polar residues" evidence="1">
    <location>
        <begin position="289"/>
        <end position="301"/>
    </location>
</feature>
<feature type="compositionally biased region" description="Polar residues" evidence="1">
    <location>
        <begin position="69"/>
        <end position="80"/>
    </location>
</feature>